<evidence type="ECO:0000313" key="3">
    <source>
        <dbReference type="Proteomes" id="UP000324222"/>
    </source>
</evidence>
<dbReference type="EMBL" id="VSRR010017640">
    <property type="protein sequence ID" value="MPC60540.1"/>
    <property type="molecule type" value="Genomic_DNA"/>
</dbReference>
<keyword evidence="3" id="KW-1185">Reference proteome</keyword>
<proteinExistence type="predicted"/>
<feature type="region of interest" description="Disordered" evidence="1">
    <location>
        <begin position="26"/>
        <end position="55"/>
    </location>
</feature>
<sequence>MTECGSRGANGQPSAATLARRYIHQGSVKGPKIKDDLVHMNRGQRPSSGRGQYSNFAVNRKNKIAESIPCPQARRVSQRQSPGVTITCSTILPPRDRIGDRVSSFSKRNVTGSFPAMPDTPVTARWMDHANLSQASPQRARRQLMHGMGHAAPGRSAPKRLH</sequence>
<protein>
    <submittedName>
        <fullName evidence="2">Uncharacterized protein</fullName>
    </submittedName>
</protein>
<name>A0A5B7GK06_PORTR</name>
<dbReference type="Proteomes" id="UP000324222">
    <property type="component" value="Unassembled WGS sequence"/>
</dbReference>
<evidence type="ECO:0000256" key="1">
    <source>
        <dbReference type="SAM" id="MobiDB-lite"/>
    </source>
</evidence>
<gene>
    <name evidence="2" type="ORF">E2C01_054588</name>
</gene>
<feature type="compositionally biased region" description="Polar residues" evidence="1">
    <location>
        <begin position="44"/>
        <end position="55"/>
    </location>
</feature>
<organism evidence="2 3">
    <name type="scientific">Portunus trituberculatus</name>
    <name type="common">Swimming crab</name>
    <name type="synonym">Neptunus trituberculatus</name>
    <dbReference type="NCBI Taxonomy" id="210409"/>
    <lineage>
        <taxon>Eukaryota</taxon>
        <taxon>Metazoa</taxon>
        <taxon>Ecdysozoa</taxon>
        <taxon>Arthropoda</taxon>
        <taxon>Crustacea</taxon>
        <taxon>Multicrustacea</taxon>
        <taxon>Malacostraca</taxon>
        <taxon>Eumalacostraca</taxon>
        <taxon>Eucarida</taxon>
        <taxon>Decapoda</taxon>
        <taxon>Pleocyemata</taxon>
        <taxon>Brachyura</taxon>
        <taxon>Eubrachyura</taxon>
        <taxon>Portunoidea</taxon>
        <taxon>Portunidae</taxon>
        <taxon>Portuninae</taxon>
        <taxon>Portunus</taxon>
    </lineage>
</organism>
<accession>A0A5B7GK06</accession>
<evidence type="ECO:0000313" key="2">
    <source>
        <dbReference type="EMBL" id="MPC60540.1"/>
    </source>
</evidence>
<comment type="caution">
    <text evidence="2">The sequence shown here is derived from an EMBL/GenBank/DDBJ whole genome shotgun (WGS) entry which is preliminary data.</text>
</comment>
<dbReference type="AlphaFoldDB" id="A0A5B7GK06"/>
<reference evidence="2 3" key="1">
    <citation type="submission" date="2019-05" db="EMBL/GenBank/DDBJ databases">
        <title>Another draft genome of Portunus trituberculatus and its Hox gene families provides insights of decapod evolution.</title>
        <authorList>
            <person name="Jeong J.-H."/>
            <person name="Song I."/>
            <person name="Kim S."/>
            <person name="Choi T."/>
            <person name="Kim D."/>
            <person name="Ryu S."/>
            <person name="Kim W."/>
        </authorList>
    </citation>
    <scope>NUCLEOTIDE SEQUENCE [LARGE SCALE GENOMIC DNA]</scope>
    <source>
        <tissue evidence="2">Muscle</tissue>
    </source>
</reference>